<dbReference type="Proteomes" id="UP000616201">
    <property type="component" value="Unassembled WGS sequence"/>
</dbReference>
<proteinExistence type="predicted"/>
<dbReference type="AlphaFoldDB" id="A0A928UTE0"/>
<evidence type="ECO:0000256" key="1">
    <source>
        <dbReference type="SAM" id="MobiDB-lite"/>
    </source>
</evidence>
<dbReference type="EMBL" id="PRDK01000001">
    <property type="protein sequence ID" value="MBE8712508.1"/>
    <property type="molecule type" value="Genomic_DNA"/>
</dbReference>
<protein>
    <recommendedName>
        <fullName evidence="4">PcfK-like protein</fullName>
    </recommendedName>
</protein>
<dbReference type="RefSeq" id="WP_196934839.1">
    <property type="nucleotide sequence ID" value="NZ_MU158698.1"/>
</dbReference>
<keyword evidence="3" id="KW-1185">Reference proteome</keyword>
<evidence type="ECO:0000313" key="3">
    <source>
        <dbReference type="Proteomes" id="UP000616201"/>
    </source>
</evidence>
<feature type="region of interest" description="Disordered" evidence="1">
    <location>
        <begin position="90"/>
        <end position="115"/>
    </location>
</feature>
<dbReference type="InterPro" id="IPR025624">
    <property type="entry name" value="PcfK"/>
</dbReference>
<accession>A0A928UTE0</accession>
<reference evidence="2" key="1">
    <citation type="submission" date="2018-02" db="EMBL/GenBank/DDBJ databases">
        <authorList>
            <person name="Vasarhelyi B.M."/>
            <person name="Deshmukh S."/>
            <person name="Balint B."/>
            <person name="Kukolya J."/>
        </authorList>
    </citation>
    <scope>NUCLEOTIDE SEQUENCE</scope>
    <source>
        <strain evidence="2">KB22</strain>
    </source>
</reference>
<name>A0A928UTE0_9SPHI</name>
<sequence>MKATETFKKIISDHLERLSLNDSLFAQTIKKANKNIDDCITYIFNTVKDSGCNGFADDEIFAMAVHYYDEDDIKVGEKINCDVVVNHSSAKPKEAKKKEVKPISKTEPRQQLSMF</sequence>
<dbReference type="Pfam" id="PF14058">
    <property type="entry name" value="PcfK"/>
    <property type="match status" value="1"/>
</dbReference>
<evidence type="ECO:0008006" key="4">
    <source>
        <dbReference type="Google" id="ProtNLM"/>
    </source>
</evidence>
<feature type="compositionally biased region" description="Basic and acidic residues" evidence="1">
    <location>
        <begin position="91"/>
        <end position="108"/>
    </location>
</feature>
<evidence type="ECO:0000313" key="2">
    <source>
        <dbReference type="EMBL" id="MBE8712508.1"/>
    </source>
</evidence>
<gene>
    <name evidence="2" type="ORF">C4F49_02285</name>
</gene>
<organism evidence="2 3">
    <name type="scientific">Sphingobacterium hungaricum</name>
    <dbReference type="NCBI Taxonomy" id="2082723"/>
    <lineage>
        <taxon>Bacteria</taxon>
        <taxon>Pseudomonadati</taxon>
        <taxon>Bacteroidota</taxon>
        <taxon>Sphingobacteriia</taxon>
        <taxon>Sphingobacteriales</taxon>
        <taxon>Sphingobacteriaceae</taxon>
        <taxon>Sphingobacterium</taxon>
    </lineage>
</organism>
<comment type="caution">
    <text evidence="2">The sequence shown here is derived from an EMBL/GenBank/DDBJ whole genome shotgun (WGS) entry which is preliminary data.</text>
</comment>